<evidence type="ECO:0000256" key="5">
    <source>
        <dbReference type="ARBA" id="ARBA00022676"/>
    </source>
</evidence>
<dbReference type="Gene3D" id="1.10.3810.10">
    <property type="entry name" value="Biosynthetic peptidoglycan transglycosylase-like"/>
    <property type="match status" value="1"/>
</dbReference>
<keyword evidence="9" id="KW-0573">Peptidoglycan synthesis</keyword>
<comment type="similarity">
    <text evidence="1">In the C-terminal section; belongs to the transpeptidase family.</text>
</comment>
<feature type="domain" description="Glycosyl transferase family 51" evidence="15">
    <location>
        <begin position="74"/>
        <end position="260"/>
    </location>
</feature>
<dbReference type="GO" id="GO:0008658">
    <property type="term" value="F:penicillin binding"/>
    <property type="evidence" value="ECO:0007669"/>
    <property type="project" value="InterPro"/>
</dbReference>
<gene>
    <name evidence="16" type="ORF">A606_10525</name>
</gene>
<keyword evidence="3" id="KW-0121">Carboxypeptidase</keyword>
<evidence type="ECO:0000256" key="8">
    <source>
        <dbReference type="ARBA" id="ARBA00022960"/>
    </source>
</evidence>
<proteinExistence type="inferred from homology"/>
<evidence type="ECO:0000256" key="1">
    <source>
        <dbReference type="ARBA" id="ARBA00007090"/>
    </source>
</evidence>
<dbReference type="KEGG" id="cter:A606_10525"/>
<reference evidence="16 17" key="1">
    <citation type="submission" date="2012-06" db="EMBL/GenBank/DDBJ databases">
        <title>Complete genome sequence of Corynebacterium terpenotabidum Y-11 (=DSM 44721).</title>
        <authorList>
            <person name="Ruckert C."/>
            <person name="Albersmeier A."/>
            <person name="Al-Dilaimi A."/>
            <person name="Szczepanowski R."/>
            <person name="Kalinowski J."/>
        </authorList>
    </citation>
    <scope>NUCLEOTIDE SEQUENCE [LARGE SCALE GENOMIC DNA]</scope>
    <source>
        <strain evidence="16 17">Y-11</strain>
    </source>
</reference>
<dbReference type="PANTHER" id="PTHR32282:SF33">
    <property type="entry name" value="PEPTIDOGLYCAN GLYCOSYLTRANSFERASE"/>
    <property type="match status" value="1"/>
</dbReference>
<dbReference type="EMBL" id="CP003696">
    <property type="protein sequence ID" value="AGP31744.1"/>
    <property type="molecule type" value="Genomic_DNA"/>
</dbReference>
<dbReference type="PATRIC" id="fig|1200352.3.peg.2146"/>
<keyword evidence="10" id="KW-0511">Multifunctional enzyme</keyword>
<dbReference type="GO" id="GO:0006508">
    <property type="term" value="P:proteolysis"/>
    <property type="evidence" value="ECO:0007669"/>
    <property type="project" value="UniProtKB-KW"/>
</dbReference>
<dbReference type="FunFam" id="1.10.3810.10:FF:000001">
    <property type="entry name" value="Penicillin-binding protein 1A"/>
    <property type="match status" value="1"/>
</dbReference>
<evidence type="ECO:0000256" key="4">
    <source>
        <dbReference type="ARBA" id="ARBA00022670"/>
    </source>
</evidence>
<dbReference type="GO" id="GO:0008955">
    <property type="term" value="F:peptidoglycan glycosyltransferase activity"/>
    <property type="evidence" value="ECO:0007669"/>
    <property type="project" value="UniProtKB-EC"/>
</dbReference>
<keyword evidence="8" id="KW-0133">Cell shape</keyword>
<name>S4XGN3_9CORY</name>
<dbReference type="InterPro" id="IPR001264">
    <property type="entry name" value="Glyco_trans_51"/>
</dbReference>
<dbReference type="InterPro" id="IPR036950">
    <property type="entry name" value="PBP_transglycosylase"/>
</dbReference>
<dbReference type="SUPFAM" id="SSF56601">
    <property type="entry name" value="beta-lactamase/transpeptidase-like"/>
    <property type="match status" value="1"/>
</dbReference>
<dbReference type="Gene3D" id="3.40.710.10">
    <property type="entry name" value="DD-peptidase/beta-lactamase superfamily"/>
    <property type="match status" value="1"/>
</dbReference>
<evidence type="ECO:0000256" key="12">
    <source>
        <dbReference type="ARBA" id="ARBA00034000"/>
    </source>
</evidence>
<comment type="similarity">
    <text evidence="2">In the N-terminal section; belongs to the glycosyltransferase 51 family.</text>
</comment>
<evidence type="ECO:0000256" key="13">
    <source>
        <dbReference type="ARBA" id="ARBA00049902"/>
    </source>
</evidence>
<feature type="domain" description="Penicillin-binding protein transpeptidase" evidence="14">
    <location>
        <begin position="367"/>
        <end position="619"/>
    </location>
</feature>
<dbReference type="Proteomes" id="UP000014809">
    <property type="component" value="Chromosome"/>
</dbReference>
<dbReference type="GO" id="GO:0030288">
    <property type="term" value="C:outer membrane-bounded periplasmic space"/>
    <property type="evidence" value="ECO:0007669"/>
    <property type="project" value="TreeGrafter"/>
</dbReference>
<keyword evidence="17" id="KW-1185">Reference proteome</keyword>
<evidence type="ECO:0000256" key="7">
    <source>
        <dbReference type="ARBA" id="ARBA00022801"/>
    </source>
</evidence>
<dbReference type="AlphaFoldDB" id="S4XGN3"/>
<keyword evidence="4" id="KW-0645">Protease</keyword>
<evidence type="ECO:0000256" key="6">
    <source>
        <dbReference type="ARBA" id="ARBA00022679"/>
    </source>
</evidence>
<accession>S4XGN3</accession>
<dbReference type="GO" id="GO:0009002">
    <property type="term" value="F:serine-type D-Ala-D-Ala carboxypeptidase activity"/>
    <property type="evidence" value="ECO:0007669"/>
    <property type="project" value="UniProtKB-EC"/>
</dbReference>
<dbReference type="HOGENOM" id="CLU_006354_2_6_11"/>
<evidence type="ECO:0000259" key="15">
    <source>
        <dbReference type="Pfam" id="PF00912"/>
    </source>
</evidence>
<dbReference type="GO" id="GO:0008360">
    <property type="term" value="P:regulation of cell shape"/>
    <property type="evidence" value="ECO:0007669"/>
    <property type="project" value="UniProtKB-KW"/>
</dbReference>
<dbReference type="InterPro" id="IPR001460">
    <property type="entry name" value="PCN-bd_Tpept"/>
</dbReference>
<evidence type="ECO:0000256" key="9">
    <source>
        <dbReference type="ARBA" id="ARBA00022984"/>
    </source>
</evidence>
<keyword evidence="7" id="KW-0378">Hydrolase</keyword>
<protein>
    <submittedName>
        <fullName evidence="16">Uncharacterized protein</fullName>
    </submittedName>
</protein>
<comment type="catalytic activity">
    <reaction evidence="13">
        <text>[GlcNAc-(1-&gt;4)-Mur2Ac(oyl-L-Ala-gamma-D-Glu-L-Lys-D-Ala-D-Ala)](n)-di-trans,octa-cis-undecaprenyl diphosphate + beta-D-GlcNAc-(1-&gt;4)-Mur2Ac(oyl-L-Ala-gamma-D-Glu-L-Lys-D-Ala-D-Ala)-di-trans,octa-cis-undecaprenyl diphosphate = [GlcNAc-(1-&gt;4)-Mur2Ac(oyl-L-Ala-gamma-D-Glu-L-Lys-D-Ala-D-Ala)](n+1)-di-trans,octa-cis-undecaprenyl diphosphate + di-trans,octa-cis-undecaprenyl diphosphate + H(+)</text>
        <dbReference type="Rhea" id="RHEA:23708"/>
        <dbReference type="Rhea" id="RHEA-COMP:9602"/>
        <dbReference type="Rhea" id="RHEA-COMP:9603"/>
        <dbReference type="ChEBI" id="CHEBI:15378"/>
        <dbReference type="ChEBI" id="CHEBI:58405"/>
        <dbReference type="ChEBI" id="CHEBI:60033"/>
        <dbReference type="ChEBI" id="CHEBI:78435"/>
        <dbReference type="EC" id="2.4.99.28"/>
    </reaction>
</comment>
<keyword evidence="11" id="KW-0961">Cell wall biogenesis/degradation</keyword>
<dbReference type="GO" id="GO:0009252">
    <property type="term" value="P:peptidoglycan biosynthetic process"/>
    <property type="evidence" value="ECO:0007669"/>
    <property type="project" value="UniProtKB-KW"/>
</dbReference>
<dbReference type="GO" id="GO:0071555">
    <property type="term" value="P:cell wall organization"/>
    <property type="evidence" value="ECO:0007669"/>
    <property type="project" value="UniProtKB-KW"/>
</dbReference>
<evidence type="ECO:0000256" key="10">
    <source>
        <dbReference type="ARBA" id="ARBA00023268"/>
    </source>
</evidence>
<dbReference type="InterPro" id="IPR012338">
    <property type="entry name" value="Beta-lactam/transpept-like"/>
</dbReference>
<keyword evidence="6" id="KW-0808">Transferase</keyword>
<dbReference type="InterPro" id="IPR050396">
    <property type="entry name" value="Glycosyltr_51/Transpeptidase"/>
</dbReference>
<dbReference type="Pfam" id="PF00905">
    <property type="entry name" value="Transpeptidase"/>
    <property type="match status" value="1"/>
</dbReference>
<evidence type="ECO:0000259" key="14">
    <source>
        <dbReference type="Pfam" id="PF00905"/>
    </source>
</evidence>
<evidence type="ECO:0000313" key="16">
    <source>
        <dbReference type="EMBL" id="AGP31744.1"/>
    </source>
</evidence>
<dbReference type="InterPro" id="IPR023346">
    <property type="entry name" value="Lysozyme-like_dom_sf"/>
</dbReference>
<comment type="catalytic activity">
    <reaction evidence="12">
        <text>Preferential cleavage: (Ac)2-L-Lys-D-Ala-|-D-Ala. Also transpeptidation of peptidyl-alanyl moieties that are N-acyl substituents of D-alanine.</text>
        <dbReference type="EC" id="3.4.16.4"/>
    </reaction>
</comment>
<dbReference type="SUPFAM" id="SSF53955">
    <property type="entry name" value="Lysozyme-like"/>
    <property type="match status" value="1"/>
</dbReference>
<dbReference type="eggNOG" id="COG0744">
    <property type="taxonomic scope" value="Bacteria"/>
</dbReference>
<evidence type="ECO:0000313" key="17">
    <source>
        <dbReference type="Proteomes" id="UP000014809"/>
    </source>
</evidence>
<dbReference type="Pfam" id="PF00912">
    <property type="entry name" value="Transgly"/>
    <property type="match status" value="1"/>
</dbReference>
<keyword evidence="5" id="KW-0328">Glycosyltransferase</keyword>
<evidence type="ECO:0000256" key="2">
    <source>
        <dbReference type="ARBA" id="ARBA00007739"/>
    </source>
</evidence>
<dbReference type="STRING" id="1200352.A606_10525"/>
<dbReference type="OrthoDB" id="9766909at2"/>
<organism evidence="16 17">
    <name type="scientific">Corynebacterium terpenotabidum Y-11</name>
    <dbReference type="NCBI Taxonomy" id="1200352"/>
    <lineage>
        <taxon>Bacteria</taxon>
        <taxon>Bacillati</taxon>
        <taxon>Actinomycetota</taxon>
        <taxon>Actinomycetes</taxon>
        <taxon>Mycobacteriales</taxon>
        <taxon>Corynebacteriaceae</taxon>
        <taxon>Corynebacterium</taxon>
    </lineage>
</organism>
<dbReference type="PANTHER" id="PTHR32282">
    <property type="entry name" value="BINDING PROTEIN TRANSPEPTIDASE, PUTATIVE-RELATED"/>
    <property type="match status" value="1"/>
</dbReference>
<dbReference type="RefSeq" id="WP_020442093.1">
    <property type="nucleotide sequence ID" value="NC_021663.1"/>
</dbReference>
<evidence type="ECO:0000256" key="11">
    <source>
        <dbReference type="ARBA" id="ARBA00023316"/>
    </source>
</evidence>
<evidence type="ECO:0000256" key="3">
    <source>
        <dbReference type="ARBA" id="ARBA00022645"/>
    </source>
</evidence>
<sequence>MSDSTDDTGPRYRMPRLLSAVLLIAVLIVVATLPLVGAATFATRSAADTVNDDLGDIDANASLPLVSTITDRNGNVLARLYDQRRYQVASDRISDTVKDAVVAIEDRRFYDHEGVDVRGTLRALLANLTSGDVEQGASTLDQQYIKNYLLFIDAEDDADRDAATETSIARKLREMKLAIDLDRNYTKDEILTRYLNLVSFGNGAYGIETAARTYFDTSAADLTVAQAALLAGMVQSTANLDPYIYPDAALARRNTVLDAMVDTGYLSPAERDAAAAEPLGVLEEPRTEPSGCISAGDAGFFCDYVLSWLDDNGLDTAELATGGYTVKTTLDPATQEAAVAAVHTEAAADADGVSLSANYIAPTDNAHEVVAMASSRIYGLDADAGQTVLPLTHSALGNGAGSVFKLFAAAQALADGKVGLDDTLQVPQRIEVAGMGDGGAENSPVGMYCVENSGTYSSSMTLREALATSPNTPFIELEQKVGVDRIVDLAVRLGLRSYAEPGSFDGENSVVDVVKASNMGSFVLGPLAVDPLELANVSASLADNGRWCAPTPVLSVTDRDGRDITPDSGDCEQALDRKVANALANGMGGDAVSGTAEDAARAASWSGPVSAKTGTTESNLSAAFLGFIPGLAGATYAFNDGGSVQQLCTGPLRQCGTGNLFGGNEPARAFFTTLTATAGRYGGGKLPDVDSQYLRTGTVR</sequence>